<feature type="region of interest" description="Disordered" evidence="1">
    <location>
        <begin position="1163"/>
        <end position="1212"/>
    </location>
</feature>
<feature type="region of interest" description="Disordered" evidence="1">
    <location>
        <begin position="223"/>
        <end position="242"/>
    </location>
</feature>
<keyword evidence="2" id="KW-1133">Transmembrane helix</keyword>
<feature type="region of interest" description="Disordered" evidence="1">
    <location>
        <begin position="146"/>
        <end position="176"/>
    </location>
</feature>
<dbReference type="PANTHER" id="PTHR32085">
    <property type="entry name" value="PROTEIN CSF1"/>
    <property type="match status" value="1"/>
</dbReference>
<keyword evidence="2" id="KW-0472">Membrane</keyword>
<feature type="compositionally biased region" description="Acidic residues" evidence="1">
    <location>
        <begin position="1180"/>
        <end position="1190"/>
    </location>
</feature>
<sequence>MADTDPINWLLLVELLVVVIVASAFLFYWNRLVASIFAFFVRLVTWRYYNAYISIGSLQISPLAGRISFRDIEYHSSNLSFRALHGHLTFRYWWWRVRQEGDSQSNNTKRGAFRCGISCYAEGVEGFVYNRTPAYDAIVERMMKHEQMAGSAGSSSSSTSTSGIGTGTDSKPRARLRKVYKDVRGRKEDLAEKSSMASATASNGEFLLLASSRSLTSSGYAYPPKPSELPNVPRPVKQPQPQSEGVDWFREALPMELRIVTGSIVLGSDATPMVLIGDFKRAEGVVEVAESRSACDKYKLSIDLSFQDPKVLMRTNVDWSGPSLAHGKKVYDELLKQNPDLAKEPPSSISTRLGFRLLARRFPFLRNPKFSAPPVPGLPTDKVWRGLARYRVENEDSPKPRRREEREYAKVTTLLESPALDFTYYADSPGGFSTSNWILIAGPVPDPSEADYIDETDELGNVDLPPEYGIDIMIHGGIVKYGPWADRQRDALQRAFAPSIFFDTEPKPRLSPGDTRLHSTLILNLQLTEDTTLRIPTREPSKDWIYDSLSTEVERRYGWLDVTTGANSSIVYTQAQWATRHGYDAMLVLHLDSLEIASSVNLQSFIKAKACKLSMTMPTPLRWDAQRDWGFDLTLESPDITLLRDHVTLISDLAKDWSSGSQGDFHHFVPNHYNFRINMLNYAFHLYLNDYNIVDRPQSRDDNAIMDVYGPQMVSHVAVAATQYRPEFSVVPFSVDLKDARVMLCVPKWDTHRAFGDYEGAGKVDGDGSGSGDGAGECDSFEVGKIGSVSAKGSYRYYTSARPDHQENLTLHLEGRRVAFKALGWVLRRMFCVKDNYFGAFTQFTTMQEYLERFDHDPDSVGDSVEDKYRPGRSDPFTVQVTMNVEESLIVTSDEIYGCHSGLVMPVPQLQMSLKSTDHFMEMTLDATPTYIAASDSLEKVYANGFAPPVGSDAVFIEGITLKAYRLFGPQPRATTYLCLWEAIIPKMTAFVSPAFASTLQASVQAILYNFEDPDNAPATIYVPKTPPDGELRAPNSLTVVTFFKLSLDSASAMLRAGDSAVSIDLPSGVNLDTSTLATRTCRSVLGLLIPLISVDLLSRHPGKKWFRTGSIRTGISVDLYKAPRGWRRGASEQQEFIREEDRPTQRIWYMYREGEEMGNGHHVNGAYLPRPRVIGHDPSDDESESDEDIFVQTSEASSDDGETVPRPKLRRRVKSFTTAKEFLRAYSSSEEESDTTSSGTSSSSDDSDVHGDMAAVLYAKLRRLRSIRSLPVADEGGHDNQDAPEAPKCGAPSSFEEGVILRVTTQRVDVDFDLASVHCASDIVQAMKDMVSRTSGCIADVQDVPPERLLDALLIGQADSVLEAKTSKVPFVVDGSIPLIAIRASTSAGKPISIVEASVSRLAWNLQKTPLEEEGSGISFTSHVGRLEVVAVSPKPTDISLLDVQQQSSLSTSGIPLLHLSGERLYVGFHQDGARQIRACGTLDIQTVTPTIPLVADTAQAWEQAFAAVPSPVPGPSRSAKLLHSILRRTSGSVSAAGMPAFASESAYALHVEDQRNIRRDLGWWLISRLRHWLRTGTRGQSLDSAVDDVSSRLTPEALIAQLAMLDDVGGATEALVRQQHFIKHVFGPELERPSATKTIHQTSAFVTAGITLRHHGRLLGSEAAGTSFVRLEKASLGVNTSSAKDVQQLRLLVAVQELSVEIQNSFLSASRHILSAVQAAPAKQPKPSTEAQAFLIETHIGNGDLSVIAGGLRLRVGLAKAQHSLTVRPRRADGRISKLSSTAAADLIDVSLLALLDGGSERVALSAKLNRLRAGVEAQCTLPEGVLRLTIGAQSIEFDSRPQLKAFLAFAQEWKDRHYQHYRPLIEELGGIASRRATPECETVPSTVILDVLVGSAQLQIRAAKAVWLRWEMGKMYVSRQGHAKNLSFGVRIAPQTVGAYSSYKQTKSKDAPMLRLPSITALGSAKEEGGRPFISAKIDLGFFVGVLKPAVLDRLLSLHQRLGSDIMDVVRDYQAGIQKAFKSRHANGVSSASAASAASEPSPNSPPGATKMLMDLHLSVAGVRFGLRADDVATTVLLEALSLKGHVTNKATKDAAMLWRAKVDHFALSLGHLGGSPLSSDAEPMRKYRSAYMVLDLEAHEIPGAARAASHISLSLNRVHTVMHVAALSELSDLIKSWSADLQALNDSRAAEVAEVKQQTTMILKKIESAERGSQPEASWFATRLLSIEVTGLGIAIPLTNSIGKSNEGASAPVPALLFSIRVMSFQNRRNETARFRVKQMALQFLHKFDQGVSEHFAGDFHPTRNRMSLPSIDAHAQMASKPDVWHLSAHCSATDFKLSLAPDVADGIFQLIDLYAHGRDHITHLEKHYRSDSRREESTASAISASAAKHPEDASPITARSSQRIMVRLSFTFKSGLVEVHRTAEEDARTFVPDIRGRPSRVGWHDNFTLPSISVWMDYAGADALQSEGNLVFNAAVHESRNVLRPSILPFFVELASRIERRIKEKTPTSPHLQPAASVPSTQTVVVASNEPRPALHEAQASESAIQALTRASGKVHLRVTLRIDRSELRLSCAPDSNAYVDLKWESGGFLASTTLGGQGVTSVAGSISGVTAYLSHEFAEQDRSCIEAGSKDMVFSITYNPAWRDQTRGLSVVVDTQISTHFRLEAFSAWLIFTSVWIDNAPNIDLAIRAGAEMPTPHPPIQTSKLGIAVLARIRTIDFDADIAVSRAKLQITPIVLSTLADGEQTKVDLKLGVTQVTARGDISGDIRSASLVFSTARRSSRASAHTDPTVLAMSIHGGDLSGNLFLGDVNIVRFHLEPSDVSLVDDWRAFTQDPSQQVFLSFEVKAGLLQGVVRLLAIPRLLGNFYSIFDLVESQQKIASQRSDSFKNRQIRKATEPSPMASAILHTVQHRAHPSSNGASSHIKTAQTMRFDLSGINVGVFNDDYDRGQISDFYRFVVGKVEADLQRQLSKEGLLKRDLKLLATYVRWDTSDGQRAAAEERREMTASEMIERAVRYGKREVASLPSMNLTMSSIEYPGPPTLEYDFDLVWGETDGDVAILPNFFEQAFRAFQKLMRGLDDQELARGRRLGTVVPTTPRKAHTKEEIEERKRQQQAAEPLRYRRRNATSAGAMPIPRLKLLGEGTTDAAKLVPKIKSAVNELPSMSHRFVTLPLEEGMDMLLKLYEKQLPDRTT</sequence>
<feature type="transmembrane region" description="Helical" evidence="2">
    <location>
        <begin position="6"/>
        <end position="27"/>
    </location>
</feature>
<accession>A0A427XYP6</accession>
<dbReference type="PANTHER" id="PTHR32085:SF3">
    <property type="entry name" value="PROTEIN CSF1"/>
    <property type="match status" value="1"/>
</dbReference>
<feature type="domain" description="Csf1 N-terminal" evidence="3">
    <location>
        <begin position="250"/>
        <end position="855"/>
    </location>
</feature>
<evidence type="ECO:0000256" key="1">
    <source>
        <dbReference type="SAM" id="MobiDB-lite"/>
    </source>
</evidence>
<feature type="compositionally biased region" description="Pro residues" evidence="1">
    <location>
        <begin position="223"/>
        <end position="238"/>
    </location>
</feature>
<comment type="caution">
    <text evidence="4">The sequence shown here is derived from an EMBL/GenBank/DDBJ whole genome shotgun (WGS) entry which is preliminary data.</text>
</comment>
<feature type="compositionally biased region" description="Basic and acidic residues" evidence="1">
    <location>
        <begin position="2371"/>
        <end position="2382"/>
    </location>
</feature>
<dbReference type="GO" id="GO:0006113">
    <property type="term" value="P:fermentation"/>
    <property type="evidence" value="ECO:0007669"/>
    <property type="project" value="InterPro"/>
</dbReference>
<keyword evidence="2" id="KW-0812">Transmembrane</keyword>
<dbReference type="Pfam" id="PF21678">
    <property type="entry name" value="Csf1_N"/>
    <property type="match status" value="1"/>
</dbReference>
<dbReference type="InterPro" id="IPR029636">
    <property type="entry name" value="Csf1"/>
</dbReference>
<dbReference type="GO" id="GO:0016020">
    <property type="term" value="C:membrane"/>
    <property type="evidence" value="ECO:0007669"/>
    <property type="project" value="InterPro"/>
</dbReference>
<dbReference type="OrthoDB" id="10051416at2759"/>
<evidence type="ECO:0000256" key="2">
    <source>
        <dbReference type="SAM" id="Phobius"/>
    </source>
</evidence>
<evidence type="ECO:0000313" key="4">
    <source>
        <dbReference type="EMBL" id="RSH83943.1"/>
    </source>
</evidence>
<feature type="compositionally biased region" description="Basic and acidic residues" evidence="1">
    <location>
        <begin position="3108"/>
        <end position="3117"/>
    </location>
</feature>
<reference evidence="4 5" key="1">
    <citation type="submission" date="2018-11" db="EMBL/GenBank/DDBJ databases">
        <title>Genome sequence of Saitozyma podzolica DSM 27192.</title>
        <authorList>
            <person name="Aliyu H."/>
            <person name="Gorte O."/>
            <person name="Ochsenreither K."/>
        </authorList>
    </citation>
    <scope>NUCLEOTIDE SEQUENCE [LARGE SCALE GENOMIC DNA]</scope>
    <source>
        <strain evidence="4 5">DSM 27192</strain>
    </source>
</reference>
<name>A0A427XYP6_9TREE</name>
<dbReference type="STRING" id="1890683.A0A427XYP6"/>
<evidence type="ECO:0000259" key="3">
    <source>
        <dbReference type="Pfam" id="PF21678"/>
    </source>
</evidence>
<feature type="region of interest" description="Disordered" evidence="1">
    <location>
        <begin position="2371"/>
        <end position="2403"/>
    </location>
</feature>
<organism evidence="4 5">
    <name type="scientific">Saitozyma podzolica</name>
    <dbReference type="NCBI Taxonomy" id="1890683"/>
    <lineage>
        <taxon>Eukaryota</taxon>
        <taxon>Fungi</taxon>
        <taxon>Dikarya</taxon>
        <taxon>Basidiomycota</taxon>
        <taxon>Agaricomycotina</taxon>
        <taxon>Tremellomycetes</taxon>
        <taxon>Tremellales</taxon>
        <taxon>Trimorphomycetaceae</taxon>
        <taxon>Saitozyma</taxon>
    </lineage>
</organism>
<feature type="region of interest" description="Disordered" evidence="1">
    <location>
        <begin position="1273"/>
        <end position="1292"/>
    </location>
</feature>
<feature type="compositionally biased region" description="Low complexity" evidence="1">
    <location>
        <begin position="150"/>
        <end position="169"/>
    </location>
</feature>
<feature type="compositionally biased region" description="Low complexity" evidence="1">
    <location>
        <begin position="2383"/>
        <end position="2392"/>
    </location>
</feature>
<feature type="region of interest" description="Disordered" evidence="1">
    <location>
        <begin position="1225"/>
        <end position="1250"/>
    </location>
</feature>
<dbReference type="InterPro" id="IPR048636">
    <property type="entry name" value="Csf1_N"/>
</dbReference>
<keyword evidence="5" id="KW-1185">Reference proteome</keyword>
<gene>
    <name evidence="4" type="ORF">EHS25_005187</name>
</gene>
<dbReference type="Proteomes" id="UP000279259">
    <property type="component" value="Unassembled WGS sequence"/>
</dbReference>
<feature type="region of interest" description="Disordered" evidence="1">
    <location>
        <begin position="3103"/>
        <end position="3133"/>
    </location>
</feature>
<protein>
    <recommendedName>
        <fullName evidence="3">Csf1 N-terminal domain-containing protein</fullName>
    </recommendedName>
</protein>
<proteinExistence type="predicted"/>
<evidence type="ECO:0000313" key="5">
    <source>
        <dbReference type="Proteomes" id="UP000279259"/>
    </source>
</evidence>
<feature type="compositionally biased region" description="Low complexity" evidence="1">
    <location>
        <begin position="1236"/>
        <end position="1245"/>
    </location>
</feature>
<dbReference type="EMBL" id="RSCD01000022">
    <property type="protein sequence ID" value="RSH83943.1"/>
    <property type="molecule type" value="Genomic_DNA"/>
</dbReference>